<dbReference type="InterPro" id="IPR025398">
    <property type="entry name" value="DUF4371"/>
</dbReference>
<proteinExistence type="predicted"/>
<protein>
    <recommendedName>
        <fullName evidence="1">DUF4371 domain-containing protein</fullName>
    </recommendedName>
</protein>
<organism evidence="2 3">
    <name type="scientific">Exocentrus adspersus</name>
    <dbReference type="NCBI Taxonomy" id="1586481"/>
    <lineage>
        <taxon>Eukaryota</taxon>
        <taxon>Metazoa</taxon>
        <taxon>Ecdysozoa</taxon>
        <taxon>Arthropoda</taxon>
        <taxon>Hexapoda</taxon>
        <taxon>Insecta</taxon>
        <taxon>Pterygota</taxon>
        <taxon>Neoptera</taxon>
        <taxon>Endopterygota</taxon>
        <taxon>Coleoptera</taxon>
        <taxon>Polyphaga</taxon>
        <taxon>Cucujiformia</taxon>
        <taxon>Chrysomeloidea</taxon>
        <taxon>Cerambycidae</taxon>
        <taxon>Lamiinae</taxon>
        <taxon>Acanthocinini</taxon>
        <taxon>Exocentrus</taxon>
    </lineage>
</organism>
<evidence type="ECO:0000313" key="3">
    <source>
        <dbReference type="Proteomes" id="UP001159042"/>
    </source>
</evidence>
<evidence type="ECO:0000259" key="1">
    <source>
        <dbReference type="Pfam" id="PF14291"/>
    </source>
</evidence>
<dbReference type="Proteomes" id="UP001159042">
    <property type="component" value="Unassembled WGS sequence"/>
</dbReference>
<comment type="caution">
    <text evidence="2">The sequence shown here is derived from an EMBL/GenBank/DDBJ whole genome shotgun (WGS) entry which is preliminary data.</text>
</comment>
<gene>
    <name evidence="2" type="ORF">NQ315_014250</name>
</gene>
<dbReference type="EMBL" id="JANEYG010000234">
    <property type="protein sequence ID" value="KAJ8910916.1"/>
    <property type="molecule type" value="Genomic_DNA"/>
</dbReference>
<dbReference type="SUPFAM" id="SSF53098">
    <property type="entry name" value="Ribonuclease H-like"/>
    <property type="match status" value="1"/>
</dbReference>
<accession>A0AAV8VAH2</accession>
<evidence type="ECO:0000313" key="2">
    <source>
        <dbReference type="EMBL" id="KAJ8910916.1"/>
    </source>
</evidence>
<dbReference type="PANTHER" id="PTHR37162">
    <property type="entry name" value="HAT FAMILY DIMERISATION DOMAINCONTAINING PROTEIN-RELATED"/>
    <property type="match status" value="1"/>
</dbReference>
<name>A0AAV8VAH2_9CUCU</name>
<feature type="domain" description="DUF4371" evidence="1">
    <location>
        <begin position="100"/>
        <end position="192"/>
    </location>
</feature>
<sequence>MIEENSAQNRLSVSIKEAEYKLVMGLVVEHNCPMLIIDHIPKLIQSCLTDSGIAKNINCARTKCTQMIHMIKNEAELDIIENFTPNIFDQLKACIFSSGIISENLKSNKFSVIIDETTDISSKKCLAILARFYNKNKMAVTEQLLAVLEVNDCTANGLTTAIITLLDKHKINHTNIIGLAADNAAVMMGDIGGVQAKLKQQVNPNIFVIGCICHSLHLCASMACKKIPSEIEEFVQDVYNYISRSPKSLNIYEEFQAFVELKPHKMLKLSQTRWLSLEAVVVRILEQWPALKLFFTHEVAEEKEFQKAINILD</sequence>
<dbReference type="Pfam" id="PF14291">
    <property type="entry name" value="DUF4371"/>
    <property type="match status" value="1"/>
</dbReference>
<dbReference type="PANTHER" id="PTHR37162:SF1">
    <property type="entry name" value="BED-TYPE DOMAIN-CONTAINING PROTEIN"/>
    <property type="match status" value="1"/>
</dbReference>
<reference evidence="2 3" key="1">
    <citation type="journal article" date="2023" name="Insect Mol. Biol.">
        <title>Genome sequencing provides insights into the evolution of gene families encoding plant cell wall-degrading enzymes in longhorned beetles.</title>
        <authorList>
            <person name="Shin N.R."/>
            <person name="Okamura Y."/>
            <person name="Kirsch R."/>
            <person name="Pauchet Y."/>
        </authorList>
    </citation>
    <scope>NUCLEOTIDE SEQUENCE [LARGE SCALE GENOMIC DNA]</scope>
    <source>
        <strain evidence="2">EAD_L_NR</strain>
    </source>
</reference>
<dbReference type="InterPro" id="IPR012337">
    <property type="entry name" value="RNaseH-like_sf"/>
</dbReference>
<keyword evidence="3" id="KW-1185">Reference proteome</keyword>
<dbReference type="AlphaFoldDB" id="A0AAV8VAH2"/>